<accession>W4QJR9</accession>
<feature type="transmembrane region" description="Helical" evidence="6">
    <location>
        <begin position="88"/>
        <end position="109"/>
    </location>
</feature>
<sequence>MKYLQITLQLLIFIVIYYLGVWIQQLLSLFIPGSIIGMTLLFLALSLRLIPAKWIEQGASLMLKHLPLLFIPVTVGALPYLPLFKGRAALLLLIALISTAIVMTISGLISQRMVREKGDELV</sequence>
<feature type="transmembrane region" description="Helical" evidence="6">
    <location>
        <begin position="62"/>
        <end position="82"/>
    </location>
</feature>
<feature type="transmembrane region" description="Helical" evidence="6">
    <location>
        <begin position="29"/>
        <end position="50"/>
    </location>
</feature>
<keyword evidence="8" id="KW-1185">Reference proteome</keyword>
<evidence type="ECO:0008006" key="9">
    <source>
        <dbReference type="Google" id="ProtNLM"/>
    </source>
</evidence>
<evidence type="ECO:0000313" key="8">
    <source>
        <dbReference type="Proteomes" id="UP000018895"/>
    </source>
</evidence>
<evidence type="ECO:0000313" key="7">
    <source>
        <dbReference type="EMBL" id="GAE32370.1"/>
    </source>
</evidence>
<comment type="subcellular location">
    <subcellularLocation>
        <location evidence="1">Cell membrane</location>
        <topology evidence="1">Multi-pass membrane protein</topology>
    </subcellularLocation>
</comment>
<proteinExistence type="predicted"/>
<gene>
    <name evidence="7" type="ORF">JCM9152_3904</name>
</gene>
<feature type="transmembrane region" description="Helical" evidence="6">
    <location>
        <begin position="7"/>
        <end position="23"/>
    </location>
</feature>
<organism evidence="7 8">
    <name type="scientific">Halalkalibacter hemicellulosilyticusJCM 9152</name>
    <dbReference type="NCBI Taxonomy" id="1236971"/>
    <lineage>
        <taxon>Bacteria</taxon>
        <taxon>Bacillati</taxon>
        <taxon>Bacillota</taxon>
        <taxon>Bacilli</taxon>
        <taxon>Bacillales</taxon>
        <taxon>Bacillaceae</taxon>
        <taxon>Halalkalibacter</taxon>
    </lineage>
</organism>
<evidence type="ECO:0000256" key="5">
    <source>
        <dbReference type="ARBA" id="ARBA00023136"/>
    </source>
</evidence>
<dbReference type="OrthoDB" id="3176438at2"/>
<reference evidence="7" key="1">
    <citation type="journal article" date="2014" name="Genome Announc.">
        <title>Draft Genome Sequences of Three Alkaliphilic Bacillus Strains, Bacillus wakoensis JCM 9140T, Bacillus akibai JCM 9157T, and Bacillus hemicellulosilyticus JCM 9152T.</title>
        <authorList>
            <person name="Yuki M."/>
            <person name="Oshima K."/>
            <person name="Suda W."/>
            <person name="Oshida Y."/>
            <person name="Kitamura K."/>
            <person name="Iida T."/>
            <person name="Hattori M."/>
            <person name="Ohkuma M."/>
        </authorList>
    </citation>
    <scope>NUCLEOTIDE SEQUENCE [LARGE SCALE GENOMIC DNA]</scope>
    <source>
        <strain evidence="7">JCM 9152</strain>
    </source>
</reference>
<comment type="caution">
    <text evidence="7">The sequence shown here is derived from an EMBL/GenBank/DDBJ whole genome shotgun (WGS) entry which is preliminary data.</text>
</comment>
<dbReference type="EMBL" id="BAUU01000035">
    <property type="protein sequence ID" value="GAE32370.1"/>
    <property type="molecule type" value="Genomic_DNA"/>
</dbReference>
<dbReference type="STRING" id="1236971.JCM9152_3904"/>
<evidence type="ECO:0000256" key="2">
    <source>
        <dbReference type="ARBA" id="ARBA00022475"/>
    </source>
</evidence>
<dbReference type="PANTHER" id="PTHR33931">
    <property type="entry name" value="HOLIN-LIKE PROTEIN CIDA-RELATED"/>
    <property type="match status" value="1"/>
</dbReference>
<dbReference type="GO" id="GO:0005886">
    <property type="term" value="C:plasma membrane"/>
    <property type="evidence" value="ECO:0007669"/>
    <property type="project" value="UniProtKB-SubCell"/>
</dbReference>
<dbReference type="Proteomes" id="UP000018895">
    <property type="component" value="Unassembled WGS sequence"/>
</dbReference>
<evidence type="ECO:0000256" key="4">
    <source>
        <dbReference type="ARBA" id="ARBA00022989"/>
    </source>
</evidence>
<name>W4QJR9_9BACI</name>
<keyword evidence="4 6" id="KW-1133">Transmembrane helix</keyword>
<dbReference type="PANTHER" id="PTHR33931:SF2">
    <property type="entry name" value="HOLIN-LIKE PROTEIN CIDA"/>
    <property type="match status" value="1"/>
</dbReference>
<evidence type="ECO:0000256" key="1">
    <source>
        <dbReference type="ARBA" id="ARBA00004651"/>
    </source>
</evidence>
<keyword evidence="2" id="KW-1003">Cell membrane</keyword>
<dbReference type="InterPro" id="IPR005538">
    <property type="entry name" value="LrgA/CidA"/>
</dbReference>
<protein>
    <recommendedName>
        <fullName evidence="9">Holin-like protein CidA</fullName>
    </recommendedName>
</protein>
<keyword evidence="3 6" id="KW-0812">Transmembrane</keyword>
<dbReference type="Pfam" id="PF03788">
    <property type="entry name" value="LrgA"/>
    <property type="match status" value="1"/>
</dbReference>
<evidence type="ECO:0000256" key="6">
    <source>
        <dbReference type="SAM" id="Phobius"/>
    </source>
</evidence>
<keyword evidence="5 6" id="KW-0472">Membrane</keyword>
<evidence type="ECO:0000256" key="3">
    <source>
        <dbReference type="ARBA" id="ARBA00022692"/>
    </source>
</evidence>
<dbReference type="AlphaFoldDB" id="W4QJR9"/>
<dbReference type="RefSeq" id="WP_035346679.1">
    <property type="nucleotide sequence ID" value="NZ_BAUU01000035.1"/>
</dbReference>